<name>A0A5C6AVR7_9BACT</name>
<protein>
    <submittedName>
        <fullName evidence="2">Uncharacterized protein</fullName>
    </submittedName>
</protein>
<comment type="caution">
    <text evidence="2">The sequence shown here is derived from an EMBL/GenBank/DDBJ whole genome shotgun (WGS) entry which is preliminary data.</text>
</comment>
<feature type="transmembrane region" description="Helical" evidence="1">
    <location>
        <begin position="63"/>
        <end position="80"/>
    </location>
</feature>
<proteinExistence type="predicted"/>
<organism evidence="2 3">
    <name type="scientific">Neorhodopirellula pilleata</name>
    <dbReference type="NCBI Taxonomy" id="2714738"/>
    <lineage>
        <taxon>Bacteria</taxon>
        <taxon>Pseudomonadati</taxon>
        <taxon>Planctomycetota</taxon>
        <taxon>Planctomycetia</taxon>
        <taxon>Pirellulales</taxon>
        <taxon>Pirellulaceae</taxon>
        <taxon>Neorhodopirellula</taxon>
    </lineage>
</organism>
<keyword evidence="1" id="KW-0472">Membrane</keyword>
<feature type="transmembrane region" description="Helical" evidence="1">
    <location>
        <begin position="30"/>
        <end position="51"/>
    </location>
</feature>
<accession>A0A5C6AVR7</accession>
<reference evidence="2 3" key="1">
    <citation type="submission" date="2019-02" db="EMBL/GenBank/DDBJ databases">
        <title>Deep-cultivation of Planctomycetes and their phenomic and genomic characterization uncovers novel biology.</title>
        <authorList>
            <person name="Wiegand S."/>
            <person name="Jogler M."/>
            <person name="Boedeker C."/>
            <person name="Pinto D."/>
            <person name="Vollmers J."/>
            <person name="Rivas-Marin E."/>
            <person name="Kohn T."/>
            <person name="Peeters S.H."/>
            <person name="Heuer A."/>
            <person name="Rast P."/>
            <person name="Oberbeckmann S."/>
            <person name="Bunk B."/>
            <person name="Jeske O."/>
            <person name="Meyerdierks A."/>
            <person name="Storesund J.E."/>
            <person name="Kallscheuer N."/>
            <person name="Luecker S."/>
            <person name="Lage O.M."/>
            <person name="Pohl T."/>
            <person name="Merkel B.J."/>
            <person name="Hornburger P."/>
            <person name="Mueller R.-W."/>
            <person name="Bruemmer F."/>
            <person name="Labrenz M."/>
            <person name="Spormann A.M."/>
            <person name="Op Den Camp H."/>
            <person name="Overmann J."/>
            <person name="Amann R."/>
            <person name="Jetten M.S.M."/>
            <person name="Mascher T."/>
            <person name="Medema M.H."/>
            <person name="Devos D.P."/>
            <person name="Kaster A.-K."/>
            <person name="Ovreas L."/>
            <person name="Rohde M."/>
            <person name="Galperin M.Y."/>
            <person name="Jogler C."/>
        </authorList>
    </citation>
    <scope>NUCLEOTIDE SEQUENCE [LARGE SCALE GENOMIC DNA]</scope>
    <source>
        <strain evidence="2 3">Pla100</strain>
    </source>
</reference>
<dbReference type="AlphaFoldDB" id="A0A5C6AVR7"/>
<gene>
    <name evidence="2" type="ORF">Pla100_09890</name>
</gene>
<dbReference type="EMBL" id="SJPM01000001">
    <property type="protein sequence ID" value="TWU04053.1"/>
    <property type="molecule type" value="Genomic_DNA"/>
</dbReference>
<feature type="transmembrane region" description="Helical" evidence="1">
    <location>
        <begin position="112"/>
        <end position="135"/>
    </location>
</feature>
<sequence length="144" mass="15848">MKFSIAAMLAVTAWLAVTIGVLNVSDDSAWLFQMYVLLLLLIILSSVSYLLSVDNLRTSCLRIGYSIATLFFLVFCYSNMEPDIPNLCGTLTRYLLDTVGVSDGRLALHNRISWLLAIYLAPIFGGLCAATCTLWSRILAAKSN</sequence>
<keyword evidence="3" id="KW-1185">Reference proteome</keyword>
<evidence type="ECO:0000256" key="1">
    <source>
        <dbReference type="SAM" id="Phobius"/>
    </source>
</evidence>
<keyword evidence="1" id="KW-1133">Transmembrane helix</keyword>
<evidence type="ECO:0000313" key="2">
    <source>
        <dbReference type="EMBL" id="TWU04053.1"/>
    </source>
</evidence>
<evidence type="ECO:0000313" key="3">
    <source>
        <dbReference type="Proteomes" id="UP000316213"/>
    </source>
</evidence>
<keyword evidence="1" id="KW-0812">Transmembrane</keyword>
<dbReference type="Proteomes" id="UP000316213">
    <property type="component" value="Unassembled WGS sequence"/>
</dbReference>